<sequence>MSANEEKSEFKDDKVITEPTESENNEQDTKPKQLKYDDGFSELEDEEPRKRRVKAGNKVKRTRKPKNEKSTRKTSKTDSNEDAGSNLDNDEIKNKEDEESSLTRKILKTDNKEDAGSNLDDDEAVDKEESKESRKRKSKSKAASKSKRRKKAIIEYERDDGAEDYQPSDEDEDEPVTKHAIQKSKGVQIDDNEELNKLKKLVSKCGVRKVWSKELANLELDEKITKVKSILVDLGVKGEPTEAKCLKVRKARELQSELKEISKVNIVSDETKESRRARASRGITSATVGRRI</sequence>
<dbReference type="GO" id="GO:0005634">
    <property type="term" value="C:nucleus"/>
    <property type="evidence" value="ECO:0007669"/>
    <property type="project" value="TreeGrafter"/>
</dbReference>
<keyword evidence="3" id="KW-1185">Reference proteome</keyword>
<reference evidence="2" key="1">
    <citation type="submission" date="2021-06" db="EMBL/GenBank/DDBJ databases">
        <authorList>
            <person name="Kallberg Y."/>
            <person name="Tangrot J."/>
            <person name="Rosling A."/>
        </authorList>
    </citation>
    <scope>NUCLEOTIDE SEQUENCE</scope>
    <source>
        <strain evidence="2">FL130A</strain>
    </source>
</reference>
<evidence type="ECO:0000313" key="3">
    <source>
        <dbReference type="Proteomes" id="UP000789508"/>
    </source>
</evidence>
<dbReference type="PANTHER" id="PTHR15410">
    <property type="entry name" value="HIRA-INTERACTING PROTEIN 3"/>
    <property type="match status" value="1"/>
</dbReference>
<accession>A0A9N8ZJ58</accession>
<feature type="compositionally biased region" description="Basic and acidic residues" evidence="1">
    <location>
        <begin position="1"/>
        <end position="16"/>
    </location>
</feature>
<feature type="compositionally biased region" description="Polar residues" evidence="1">
    <location>
        <begin position="282"/>
        <end position="292"/>
    </location>
</feature>
<protein>
    <submittedName>
        <fullName evidence="2">14040_t:CDS:1</fullName>
    </submittedName>
</protein>
<feature type="compositionally biased region" description="Basic and acidic residues" evidence="1">
    <location>
        <begin position="65"/>
        <end position="79"/>
    </location>
</feature>
<name>A0A9N8ZJ58_9GLOM</name>
<feature type="compositionally biased region" description="Basic and acidic residues" evidence="1">
    <location>
        <begin position="27"/>
        <end position="38"/>
    </location>
</feature>
<feature type="compositionally biased region" description="Basic residues" evidence="1">
    <location>
        <begin position="50"/>
        <end position="64"/>
    </location>
</feature>
<dbReference type="Proteomes" id="UP000789508">
    <property type="component" value="Unassembled WGS sequence"/>
</dbReference>
<organism evidence="2 3">
    <name type="scientific">Ambispora leptoticha</name>
    <dbReference type="NCBI Taxonomy" id="144679"/>
    <lineage>
        <taxon>Eukaryota</taxon>
        <taxon>Fungi</taxon>
        <taxon>Fungi incertae sedis</taxon>
        <taxon>Mucoromycota</taxon>
        <taxon>Glomeromycotina</taxon>
        <taxon>Glomeromycetes</taxon>
        <taxon>Archaeosporales</taxon>
        <taxon>Ambisporaceae</taxon>
        <taxon>Ambispora</taxon>
    </lineage>
</organism>
<evidence type="ECO:0000256" key="1">
    <source>
        <dbReference type="SAM" id="MobiDB-lite"/>
    </source>
</evidence>
<dbReference type="AlphaFoldDB" id="A0A9N8ZJ58"/>
<feature type="compositionally biased region" description="Acidic residues" evidence="1">
    <location>
        <begin position="157"/>
        <end position="174"/>
    </location>
</feature>
<comment type="caution">
    <text evidence="2">The sequence shown here is derived from an EMBL/GenBank/DDBJ whole genome shotgun (WGS) entry which is preliminary data.</text>
</comment>
<dbReference type="PANTHER" id="PTHR15410:SF2">
    <property type="entry name" value="HIRA-INTERACTING PROTEIN 3"/>
    <property type="match status" value="1"/>
</dbReference>
<dbReference type="EMBL" id="CAJVPS010000601">
    <property type="protein sequence ID" value="CAG8497590.1"/>
    <property type="molecule type" value="Genomic_DNA"/>
</dbReference>
<feature type="region of interest" description="Disordered" evidence="1">
    <location>
        <begin position="1"/>
        <end position="185"/>
    </location>
</feature>
<evidence type="ECO:0000313" key="2">
    <source>
        <dbReference type="EMBL" id="CAG8497590.1"/>
    </source>
</evidence>
<gene>
    <name evidence="2" type="ORF">ALEPTO_LOCUS3314</name>
</gene>
<feature type="compositionally biased region" description="Basic residues" evidence="1">
    <location>
        <begin position="133"/>
        <end position="151"/>
    </location>
</feature>
<proteinExistence type="predicted"/>
<dbReference type="InterPro" id="IPR037647">
    <property type="entry name" value="HIRIP3"/>
</dbReference>
<dbReference type="OrthoDB" id="552755at2759"/>
<feature type="region of interest" description="Disordered" evidence="1">
    <location>
        <begin position="270"/>
        <end position="292"/>
    </location>
</feature>